<name>A0ABS7R1D7_9ACTN</name>
<keyword evidence="6 10" id="KW-0407">Ion channel</keyword>
<keyword evidence="5 10" id="KW-0472">Membrane</keyword>
<gene>
    <name evidence="10 11" type="primary">crcB</name>
    <name evidence="10" type="synonym">fluC</name>
    <name evidence="11" type="ORF">K7472_26555</name>
</gene>
<dbReference type="EMBL" id="JAINVZ010000023">
    <property type="protein sequence ID" value="MBY8888375.1"/>
    <property type="molecule type" value="Genomic_DNA"/>
</dbReference>
<evidence type="ECO:0000256" key="3">
    <source>
        <dbReference type="ARBA" id="ARBA00022692"/>
    </source>
</evidence>
<dbReference type="PANTHER" id="PTHR28259:SF1">
    <property type="entry name" value="FLUORIDE EXPORT PROTEIN 1-RELATED"/>
    <property type="match status" value="1"/>
</dbReference>
<feature type="transmembrane region" description="Helical" evidence="10">
    <location>
        <begin position="63"/>
        <end position="81"/>
    </location>
</feature>
<comment type="subcellular location">
    <subcellularLocation>
        <location evidence="1 10">Cell membrane</location>
        <topology evidence="1 10">Multi-pass membrane protein</topology>
    </subcellularLocation>
</comment>
<sequence>MPVVLVFVGGLVGAPLRYLLDKLVQARHDSVFPWGTFAINITGAFVLGALTAAAATHGLPSNGTLLLGTGICGAFTTFSTFGFETMRLLEDGSLAEAGINALGSLVLGTLAAVAGYALLVWL</sequence>
<organism evidence="11 12">
    <name type="scientific">Streptantibioticus parmotrematis</name>
    <dbReference type="NCBI Taxonomy" id="2873249"/>
    <lineage>
        <taxon>Bacteria</taxon>
        <taxon>Bacillati</taxon>
        <taxon>Actinomycetota</taxon>
        <taxon>Actinomycetes</taxon>
        <taxon>Kitasatosporales</taxon>
        <taxon>Streptomycetaceae</taxon>
        <taxon>Streptantibioticus</taxon>
    </lineage>
</organism>
<evidence type="ECO:0000256" key="9">
    <source>
        <dbReference type="ARBA" id="ARBA00049940"/>
    </source>
</evidence>
<comment type="similarity">
    <text evidence="7 10">Belongs to the fluoride channel Fluc/FEX (TC 1.A.43) family.</text>
</comment>
<dbReference type="InterPro" id="IPR003691">
    <property type="entry name" value="FluC"/>
</dbReference>
<keyword evidence="10" id="KW-0406">Ion transport</keyword>
<keyword evidence="4 10" id="KW-1133">Transmembrane helix</keyword>
<dbReference type="RefSeq" id="WP_222981092.1">
    <property type="nucleotide sequence ID" value="NZ_JAINVZ010000023.1"/>
</dbReference>
<comment type="activity regulation">
    <text evidence="10">Na(+) is not transported, but it plays an essential structural role and its presence is essential for fluoride channel function.</text>
</comment>
<proteinExistence type="inferred from homology"/>
<evidence type="ECO:0000313" key="12">
    <source>
        <dbReference type="Proteomes" id="UP001198565"/>
    </source>
</evidence>
<keyword evidence="2 10" id="KW-1003">Cell membrane</keyword>
<keyword evidence="10" id="KW-0813">Transport</keyword>
<keyword evidence="12" id="KW-1185">Reference proteome</keyword>
<evidence type="ECO:0000256" key="7">
    <source>
        <dbReference type="ARBA" id="ARBA00035120"/>
    </source>
</evidence>
<comment type="catalytic activity">
    <reaction evidence="8">
        <text>fluoride(in) = fluoride(out)</text>
        <dbReference type="Rhea" id="RHEA:76159"/>
        <dbReference type="ChEBI" id="CHEBI:17051"/>
    </reaction>
    <physiologicalReaction direction="left-to-right" evidence="8">
        <dbReference type="Rhea" id="RHEA:76160"/>
    </physiologicalReaction>
</comment>
<feature type="binding site" evidence="10">
    <location>
        <position position="73"/>
    </location>
    <ligand>
        <name>Na(+)</name>
        <dbReference type="ChEBI" id="CHEBI:29101"/>
        <note>structural</note>
    </ligand>
</feature>
<keyword evidence="10" id="KW-0479">Metal-binding</keyword>
<evidence type="ECO:0000256" key="10">
    <source>
        <dbReference type="HAMAP-Rule" id="MF_00454"/>
    </source>
</evidence>
<dbReference type="NCBIfam" id="TIGR00494">
    <property type="entry name" value="crcB"/>
    <property type="match status" value="1"/>
</dbReference>
<dbReference type="PANTHER" id="PTHR28259">
    <property type="entry name" value="FLUORIDE EXPORT PROTEIN 1-RELATED"/>
    <property type="match status" value="1"/>
</dbReference>
<evidence type="ECO:0000313" key="11">
    <source>
        <dbReference type="EMBL" id="MBY8888375.1"/>
    </source>
</evidence>
<comment type="function">
    <text evidence="9 10">Fluoride-specific ion channel. Important for reducing fluoride concentration in the cell, thus reducing its toxicity.</text>
</comment>
<dbReference type="Pfam" id="PF02537">
    <property type="entry name" value="CRCB"/>
    <property type="match status" value="1"/>
</dbReference>
<feature type="transmembrane region" description="Helical" evidence="10">
    <location>
        <begin position="101"/>
        <end position="121"/>
    </location>
</feature>
<evidence type="ECO:0000256" key="8">
    <source>
        <dbReference type="ARBA" id="ARBA00035585"/>
    </source>
</evidence>
<evidence type="ECO:0000256" key="1">
    <source>
        <dbReference type="ARBA" id="ARBA00004651"/>
    </source>
</evidence>
<evidence type="ECO:0000256" key="5">
    <source>
        <dbReference type="ARBA" id="ARBA00023136"/>
    </source>
</evidence>
<dbReference type="HAMAP" id="MF_00454">
    <property type="entry name" value="FluC"/>
    <property type="match status" value="1"/>
</dbReference>
<feature type="binding site" evidence="10">
    <location>
        <position position="76"/>
    </location>
    <ligand>
        <name>Na(+)</name>
        <dbReference type="ChEBI" id="CHEBI:29101"/>
        <note>structural</note>
    </ligand>
</feature>
<evidence type="ECO:0000256" key="6">
    <source>
        <dbReference type="ARBA" id="ARBA00023303"/>
    </source>
</evidence>
<keyword evidence="3 10" id="KW-0812">Transmembrane</keyword>
<keyword evidence="10" id="KW-0915">Sodium</keyword>
<reference evidence="11 12" key="1">
    <citation type="submission" date="2021-08" db="EMBL/GenBank/DDBJ databases">
        <title>Streptomyces sp. PTM05 isolated from lichen.</title>
        <authorList>
            <person name="Somphong A."/>
            <person name="Phongsopitanun W."/>
            <person name="Tanasupawat S."/>
        </authorList>
    </citation>
    <scope>NUCLEOTIDE SEQUENCE [LARGE SCALE GENOMIC DNA]</scope>
    <source>
        <strain evidence="11 12">Ptm05</strain>
    </source>
</reference>
<evidence type="ECO:0000256" key="4">
    <source>
        <dbReference type="ARBA" id="ARBA00022989"/>
    </source>
</evidence>
<feature type="transmembrane region" description="Helical" evidence="10">
    <location>
        <begin position="36"/>
        <end position="56"/>
    </location>
</feature>
<protein>
    <recommendedName>
        <fullName evidence="10">Fluoride-specific ion channel FluC</fullName>
    </recommendedName>
</protein>
<evidence type="ECO:0000256" key="2">
    <source>
        <dbReference type="ARBA" id="ARBA00022475"/>
    </source>
</evidence>
<accession>A0ABS7R1D7</accession>
<comment type="caution">
    <text evidence="11">The sequence shown here is derived from an EMBL/GenBank/DDBJ whole genome shotgun (WGS) entry which is preliminary data.</text>
</comment>
<dbReference type="Proteomes" id="UP001198565">
    <property type="component" value="Unassembled WGS sequence"/>
</dbReference>